<keyword evidence="3" id="KW-0479">Metal-binding</keyword>
<dbReference type="InterPro" id="IPR003782">
    <property type="entry name" value="SCO1/SenC"/>
</dbReference>
<keyword evidence="8" id="KW-1185">Reference proteome</keyword>
<dbReference type="AlphaFoldDB" id="A0A917K351"/>
<dbReference type="RefSeq" id="WP_188881021.1">
    <property type="nucleotide sequence ID" value="NZ_BMOY01000005.1"/>
</dbReference>
<feature type="domain" description="Thioredoxin" evidence="6">
    <location>
        <begin position="51"/>
        <end position="215"/>
    </location>
</feature>
<dbReference type="InterPro" id="IPR036249">
    <property type="entry name" value="Thioredoxin-like_sf"/>
</dbReference>
<dbReference type="Proteomes" id="UP000637695">
    <property type="component" value="Unassembled WGS sequence"/>
</dbReference>
<feature type="binding site" evidence="3">
    <location>
        <position position="89"/>
    </location>
    <ligand>
        <name>Cu cation</name>
        <dbReference type="ChEBI" id="CHEBI:23378"/>
    </ligand>
</feature>
<dbReference type="PROSITE" id="PS51352">
    <property type="entry name" value="THIOREDOXIN_2"/>
    <property type="match status" value="1"/>
</dbReference>
<dbReference type="CDD" id="cd02968">
    <property type="entry name" value="SCO"/>
    <property type="match status" value="1"/>
</dbReference>
<evidence type="ECO:0000313" key="8">
    <source>
        <dbReference type="Proteomes" id="UP000637695"/>
    </source>
</evidence>
<keyword evidence="4" id="KW-1015">Disulfide bond</keyword>
<dbReference type="SUPFAM" id="SSF52833">
    <property type="entry name" value="Thioredoxin-like"/>
    <property type="match status" value="1"/>
</dbReference>
<reference evidence="7" key="2">
    <citation type="submission" date="2020-09" db="EMBL/GenBank/DDBJ databases">
        <authorList>
            <person name="Sun Q."/>
            <person name="Ohkuma M."/>
        </authorList>
    </citation>
    <scope>NUCLEOTIDE SEQUENCE</scope>
    <source>
        <strain evidence="7">JCM 18487</strain>
    </source>
</reference>
<reference evidence="7" key="1">
    <citation type="journal article" date="2014" name="Int. J. Syst. Evol. Microbiol.">
        <title>Complete genome sequence of Corynebacterium casei LMG S-19264T (=DSM 44701T), isolated from a smear-ripened cheese.</title>
        <authorList>
            <consortium name="US DOE Joint Genome Institute (JGI-PGF)"/>
            <person name="Walter F."/>
            <person name="Albersmeier A."/>
            <person name="Kalinowski J."/>
            <person name="Ruckert C."/>
        </authorList>
    </citation>
    <scope>NUCLEOTIDE SEQUENCE</scope>
    <source>
        <strain evidence="7">JCM 18487</strain>
    </source>
</reference>
<evidence type="ECO:0000256" key="2">
    <source>
        <dbReference type="ARBA" id="ARBA00023008"/>
    </source>
</evidence>
<dbReference type="PANTHER" id="PTHR12151">
    <property type="entry name" value="ELECTRON TRANSPORT PROTIN SCO1/SENC FAMILY MEMBER"/>
    <property type="match status" value="1"/>
</dbReference>
<accession>A0A917K351</accession>
<comment type="similarity">
    <text evidence="1">Belongs to the SCO1/2 family.</text>
</comment>
<gene>
    <name evidence="7" type="ORF">GCM10010885_05660</name>
</gene>
<evidence type="ECO:0000256" key="3">
    <source>
        <dbReference type="PIRSR" id="PIRSR603782-1"/>
    </source>
</evidence>
<feature type="disulfide bond" description="Redox-active" evidence="4">
    <location>
        <begin position="89"/>
        <end position="93"/>
    </location>
</feature>
<name>A0A917K351_9BACL</name>
<dbReference type="Pfam" id="PF02630">
    <property type="entry name" value="SCO1-SenC"/>
    <property type="match status" value="1"/>
</dbReference>
<proteinExistence type="inferred from homology"/>
<dbReference type="InterPro" id="IPR013766">
    <property type="entry name" value="Thioredoxin_domain"/>
</dbReference>
<keyword evidence="5" id="KW-0812">Transmembrane</keyword>
<dbReference type="EMBL" id="BMOY01000005">
    <property type="protein sequence ID" value="GGI99041.1"/>
    <property type="molecule type" value="Genomic_DNA"/>
</dbReference>
<sequence length="221" mass="24495">MHAPTPVATESAGGHPARKWLRWSFYLLSAGLVAAIAWGLSYIVREGGGSLPVLKQAPGFQAQDLDGRTVTLDTLRGKIFVITWFYTHCPDVCPLTMYRFEQIQDRLRASGELGRQVVLVAVTLDPARDTPAVIRTYAGHFHADPRAWYFLRATPAQTAAMLRRWGIVTESGPKGQIGHTSQVDLVDENGNVRAEYVGADLNPDRVVQDIQGLIERMRWGV</sequence>
<comment type="caution">
    <text evidence="7">The sequence shown here is derived from an EMBL/GenBank/DDBJ whole genome shotgun (WGS) entry which is preliminary data.</text>
</comment>
<evidence type="ECO:0000259" key="6">
    <source>
        <dbReference type="PROSITE" id="PS51352"/>
    </source>
</evidence>
<dbReference type="PANTHER" id="PTHR12151:SF25">
    <property type="entry name" value="LINALOOL DEHYDRATASE_ISOMERASE DOMAIN-CONTAINING PROTEIN"/>
    <property type="match status" value="1"/>
</dbReference>
<protein>
    <submittedName>
        <fullName evidence="7">Cytochrome-c oxidase</fullName>
    </submittedName>
</protein>
<organism evidence="7 8">
    <name type="scientific">Alicyclobacillus cellulosilyticus</name>
    <dbReference type="NCBI Taxonomy" id="1003997"/>
    <lineage>
        <taxon>Bacteria</taxon>
        <taxon>Bacillati</taxon>
        <taxon>Bacillota</taxon>
        <taxon>Bacilli</taxon>
        <taxon>Bacillales</taxon>
        <taxon>Alicyclobacillaceae</taxon>
        <taxon>Alicyclobacillus</taxon>
    </lineage>
</organism>
<evidence type="ECO:0000256" key="5">
    <source>
        <dbReference type="SAM" id="Phobius"/>
    </source>
</evidence>
<evidence type="ECO:0000256" key="1">
    <source>
        <dbReference type="ARBA" id="ARBA00010996"/>
    </source>
</evidence>
<dbReference type="GO" id="GO:0046872">
    <property type="term" value="F:metal ion binding"/>
    <property type="evidence" value="ECO:0007669"/>
    <property type="project" value="UniProtKB-KW"/>
</dbReference>
<keyword evidence="2 3" id="KW-0186">Copper</keyword>
<feature type="transmembrane region" description="Helical" evidence="5">
    <location>
        <begin position="23"/>
        <end position="44"/>
    </location>
</feature>
<keyword evidence="5" id="KW-1133">Transmembrane helix</keyword>
<feature type="binding site" evidence="3">
    <location>
        <position position="179"/>
    </location>
    <ligand>
        <name>Cu cation</name>
        <dbReference type="ChEBI" id="CHEBI:23378"/>
    </ligand>
</feature>
<keyword evidence="5" id="KW-0472">Membrane</keyword>
<evidence type="ECO:0000313" key="7">
    <source>
        <dbReference type="EMBL" id="GGI99041.1"/>
    </source>
</evidence>
<feature type="binding site" evidence="3">
    <location>
        <position position="93"/>
    </location>
    <ligand>
        <name>Cu cation</name>
        <dbReference type="ChEBI" id="CHEBI:23378"/>
    </ligand>
</feature>
<dbReference type="Gene3D" id="3.40.30.10">
    <property type="entry name" value="Glutaredoxin"/>
    <property type="match status" value="1"/>
</dbReference>
<evidence type="ECO:0000256" key="4">
    <source>
        <dbReference type="PIRSR" id="PIRSR603782-2"/>
    </source>
</evidence>